<accession>A0A160V8Y9</accession>
<evidence type="ECO:0000256" key="1">
    <source>
        <dbReference type="SAM" id="MobiDB-lite"/>
    </source>
</evidence>
<feature type="region of interest" description="Disordered" evidence="1">
    <location>
        <begin position="1"/>
        <end position="40"/>
    </location>
</feature>
<name>A0A160V8Y9_9ZZZZ</name>
<protein>
    <submittedName>
        <fullName evidence="2">Uncharacterized protein</fullName>
    </submittedName>
</protein>
<sequence length="40" mass="4535">MEGHQDSLVYGAHETFGRRREPMPEGKMAKKMKAELEGSD</sequence>
<dbReference type="AlphaFoldDB" id="A0A160V8Y9"/>
<reference evidence="2" key="1">
    <citation type="submission" date="2015-10" db="EMBL/GenBank/DDBJ databases">
        <authorList>
            <person name="Gilbert D.G."/>
        </authorList>
    </citation>
    <scope>NUCLEOTIDE SEQUENCE</scope>
</reference>
<dbReference type="EMBL" id="FAXA01000218">
    <property type="protein sequence ID" value="CUV02288.1"/>
    <property type="molecule type" value="Genomic_DNA"/>
</dbReference>
<gene>
    <name evidence="2" type="ORF">MGWOODY_Clf2434</name>
</gene>
<feature type="compositionally biased region" description="Basic and acidic residues" evidence="1">
    <location>
        <begin position="15"/>
        <end position="40"/>
    </location>
</feature>
<proteinExistence type="predicted"/>
<evidence type="ECO:0000313" key="2">
    <source>
        <dbReference type="EMBL" id="CUV02288.1"/>
    </source>
</evidence>
<organism evidence="2">
    <name type="scientific">hydrothermal vent metagenome</name>
    <dbReference type="NCBI Taxonomy" id="652676"/>
    <lineage>
        <taxon>unclassified sequences</taxon>
        <taxon>metagenomes</taxon>
        <taxon>ecological metagenomes</taxon>
    </lineage>
</organism>